<name>A0ACC0UAZ9_9AGAM</name>
<comment type="caution">
    <text evidence="1">The sequence shown here is derived from an EMBL/GenBank/DDBJ whole genome shotgun (WGS) entry which is preliminary data.</text>
</comment>
<evidence type="ECO:0000313" key="1">
    <source>
        <dbReference type="EMBL" id="KAI9508880.1"/>
    </source>
</evidence>
<accession>A0ACC0UAZ9</accession>
<protein>
    <submittedName>
        <fullName evidence="1">Uncharacterized protein</fullName>
    </submittedName>
</protein>
<keyword evidence="2" id="KW-1185">Reference proteome</keyword>
<reference evidence="1" key="1">
    <citation type="submission" date="2021-03" db="EMBL/GenBank/DDBJ databases">
        <title>Evolutionary priming and transition to the ectomycorrhizal habit in an iconic lineage of mushroom-forming fungi: is preadaptation a requirement?</title>
        <authorList>
            <consortium name="DOE Joint Genome Institute"/>
            <person name="Looney B.P."/>
            <person name="Miyauchi S."/>
            <person name="Morin E."/>
            <person name="Drula E."/>
            <person name="Courty P.E."/>
            <person name="Chicoki N."/>
            <person name="Fauchery L."/>
            <person name="Kohler A."/>
            <person name="Kuo A."/>
            <person name="LaButti K."/>
            <person name="Pangilinan J."/>
            <person name="Lipzen A."/>
            <person name="Riley R."/>
            <person name="Andreopoulos W."/>
            <person name="He G."/>
            <person name="Johnson J."/>
            <person name="Barry K.W."/>
            <person name="Grigoriev I.V."/>
            <person name="Nagy L."/>
            <person name="Hibbett D."/>
            <person name="Henrissat B."/>
            <person name="Matheny P.B."/>
            <person name="Labbe J."/>
            <person name="Martin A.F."/>
        </authorList>
    </citation>
    <scope>NUCLEOTIDE SEQUENCE</scope>
    <source>
        <strain evidence="1">BPL698</strain>
    </source>
</reference>
<dbReference type="EMBL" id="JAGFNK010000077">
    <property type="protein sequence ID" value="KAI9508880.1"/>
    <property type="molecule type" value="Genomic_DNA"/>
</dbReference>
<dbReference type="Proteomes" id="UP001207468">
    <property type="component" value="Unassembled WGS sequence"/>
</dbReference>
<organism evidence="1 2">
    <name type="scientific">Russula earlei</name>
    <dbReference type="NCBI Taxonomy" id="71964"/>
    <lineage>
        <taxon>Eukaryota</taxon>
        <taxon>Fungi</taxon>
        <taxon>Dikarya</taxon>
        <taxon>Basidiomycota</taxon>
        <taxon>Agaricomycotina</taxon>
        <taxon>Agaricomycetes</taxon>
        <taxon>Russulales</taxon>
        <taxon>Russulaceae</taxon>
        <taxon>Russula</taxon>
    </lineage>
</organism>
<evidence type="ECO:0000313" key="2">
    <source>
        <dbReference type="Proteomes" id="UP001207468"/>
    </source>
</evidence>
<sequence length="798" mass="87549">MINPSLTTINESNGDTLYPLNAIASSSTSPIISQLDEHSSRMRSHKGNRPSLPQSKHCPLCPAKFTRTTHLNRHLRTHTNERLHHCDTCLSEFTRSDLLTRHKRSCGDFLNQNKSRRKSCQACAESKVKCDLKQPCTKCASRGKECIFINDPAQSREKKAAAAARRKAAQKAATDASSVSSASPRLTPPTCDPMLYSSAYSYDSYDFEQDTETSLVAGMSSATSAFDISPISHSELLHKNSYLATYPELSGGSTTTRSSMSPRSEAFDVAADYYATSHEMQMLDESLSKIMSQDILPLYPESSLAMQPHDFAHTSLGLLDFGPETQSQWMMGGVLTACPPLDVDPFIPPLSGEATSRSMVPLNNAPSPLLVARETPTIDISPKDAPVGPAETELQHYLYLFHTAFQSHVPIVHPSTWTFEGKTTILGRATYACGAQFVNDRAAKDFVSRALHSTCESLLEVERTTESKELMDMILAGVLIQSISLFRQSIDQRSAAGDFHGMLMMMIRRCGLMNVCSSWTAPNLSAADAAQVDAAWRDWIAYESMKRLLTIAYVNDCFLNVFFSVPPSFSVSELDWCLPAEDALWKATSSQEWCSLLQQPSPYGSAATRLTGLSIKAALAVLSDVHMPTPGLTLPAFAHFVLINSILSSILSSDSQAVSASQPAPDHRYVLNGKPRDFALQYTLHNWLQGWVRAPDEPTAGKAAEEPLFTHNAMPYYWLAQATLVALQGAVSGKPGLALTPDTRFRVFGQWLVHIRNFLRRGQGDSAGLWIELMKAIAEDGHGARTGAEGIQALRPDL</sequence>
<gene>
    <name evidence="1" type="ORF">F5148DRAFT_832637</name>
</gene>
<proteinExistence type="predicted"/>